<keyword evidence="9" id="KW-0119">Carbohydrate metabolism</keyword>
<dbReference type="GO" id="GO:0006012">
    <property type="term" value="P:galactose metabolic process"/>
    <property type="evidence" value="ECO:0007669"/>
    <property type="project" value="UniProtKB-UniRule"/>
</dbReference>
<accession>A0A5Q2MJG8</accession>
<comment type="similarity">
    <text evidence="1">Belongs to the GHMP kinase family. GalK subfamily.</text>
</comment>
<keyword evidence="8" id="KW-0299">Galactose metabolism</keyword>
<evidence type="ECO:0000256" key="2">
    <source>
        <dbReference type="ARBA" id="ARBA00022679"/>
    </source>
</evidence>
<feature type="domain" description="Galactokinase N-terminal" evidence="13">
    <location>
        <begin position="76"/>
        <end position="109"/>
    </location>
</feature>
<organism evidence="14 15">
    <name type="scientific">Aeromicrobium yanjiei</name>
    <dbReference type="NCBI Taxonomy" id="2662028"/>
    <lineage>
        <taxon>Bacteria</taxon>
        <taxon>Bacillati</taxon>
        <taxon>Actinomycetota</taxon>
        <taxon>Actinomycetes</taxon>
        <taxon>Propionibacteriales</taxon>
        <taxon>Nocardioidaceae</taxon>
        <taxon>Aeromicrobium</taxon>
    </lineage>
</organism>
<dbReference type="SUPFAM" id="SSF54211">
    <property type="entry name" value="Ribosomal protein S5 domain 2-like"/>
    <property type="match status" value="1"/>
</dbReference>
<evidence type="ECO:0000259" key="13">
    <source>
        <dbReference type="Pfam" id="PF10509"/>
    </source>
</evidence>
<dbReference type="InterPro" id="IPR014721">
    <property type="entry name" value="Ribsml_uS5_D2-typ_fold_subgr"/>
</dbReference>
<dbReference type="SUPFAM" id="SSF55060">
    <property type="entry name" value="GHMP Kinase, C-terminal domain"/>
    <property type="match status" value="1"/>
</dbReference>
<evidence type="ECO:0000313" key="14">
    <source>
        <dbReference type="EMBL" id="QGG40455.1"/>
    </source>
</evidence>
<dbReference type="PIRSF" id="PIRSF000530">
    <property type="entry name" value="Galactokinase"/>
    <property type="match status" value="1"/>
</dbReference>
<dbReference type="InterPro" id="IPR006206">
    <property type="entry name" value="Mevalonate/galactokinase"/>
</dbReference>
<dbReference type="PRINTS" id="PR00473">
    <property type="entry name" value="GALCTOKINASE"/>
</dbReference>
<reference evidence="14 15" key="1">
    <citation type="submission" date="2019-11" db="EMBL/GenBank/DDBJ databases">
        <authorList>
            <person name="Li J."/>
        </authorList>
    </citation>
    <scope>NUCLEOTIDE SEQUENCE [LARGE SCALE GENOMIC DNA]</scope>
    <source>
        <strain evidence="14 15">MF47</strain>
    </source>
</reference>
<dbReference type="Gene3D" id="3.30.70.890">
    <property type="entry name" value="GHMP kinase, C-terminal domain"/>
    <property type="match status" value="1"/>
</dbReference>
<feature type="domain" description="GHMP kinase C-terminal" evidence="12">
    <location>
        <begin position="333"/>
        <end position="412"/>
    </location>
</feature>
<dbReference type="EMBL" id="CP045737">
    <property type="protein sequence ID" value="QGG40455.1"/>
    <property type="molecule type" value="Genomic_DNA"/>
</dbReference>
<dbReference type="PRINTS" id="PR00959">
    <property type="entry name" value="MEVGALKINASE"/>
</dbReference>
<dbReference type="InterPro" id="IPR006204">
    <property type="entry name" value="GHMP_kinase_N_dom"/>
</dbReference>
<dbReference type="KEGG" id="aef:GEV26_03210"/>
<name>A0A5Q2MJG8_9ACTN</name>
<keyword evidence="4" id="KW-0547">Nucleotide-binding</keyword>
<evidence type="ECO:0000256" key="9">
    <source>
        <dbReference type="ARBA" id="ARBA00023277"/>
    </source>
</evidence>
<sequence length="442" mass="46603">MQVRDEVERLELVLQRDPLLERPEVVAQVVRVGRGLGPGEDAWTANGRHGGILPVARSPAFAGCAYARRVTDVRRWDVPGRVNLIGEHLDYNGGPVLPLAIDRSVTVKARLRDDGVVNVWSDLPGAAKVTFTTSVQPGEVDGWASYAAGTIWSLVDAGHALTGVDLVIESRLPSGAGLSSSAATTCGIAAALDEAHGLGLDRTQIALVAQRAESGFVGAPVGLMDQLAVLYGAAGHAVQIDTSVSPHTTRLVPLGWEEDGLTLVVIATGVHHALADGEYAARREECERAAAELGIEWLAQATLDATVQLTDETLKARTRHVLTETARVRGAVTAVSRRAWAQLGTILTASHASLRDDFEVSCPELDVAVEAALEAGALGARMTGGGFGGSAIALVAPEKVQALRDRVEARYDARQWKRPEVFAVRAADGAHPVPDASAKLGQ</sequence>
<evidence type="ECO:0000256" key="4">
    <source>
        <dbReference type="ARBA" id="ARBA00022741"/>
    </source>
</evidence>
<dbReference type="InterPro" id="IPR006203">
    <property type="entry name" value="GHMP_knse_ATP-bd_CS"/>
</dbReference>
<dbReference type="GO" id="GO:0046872">
    <property type="term" value="F:metal ion binding"/>
    <property type="evidence" value="ECO:0007669"/>
    <property type="project" value="UniProtKB-KW"/>
</dbReference>
<dbReference type="GO" id="GO:0005829">
    <property type="term" value="C:cytosol"/>
    <property type="evidence" value="ECO:0007669"/>
    <property type="project" value="TreeGrafter"/>
</dbReference>
<dbReference type="PANTHER" id="PTHR10457">
    <property type="entry name" value="MEVALONATE KINASE/GALACTOKINASE"/>
    <property type="match status" value="1"/>
</dbReference>
<dbReference type="FunFam" id="3.30.70.890:FF:000001">
    <property type="entry name" value="Galactokinase"/>
    <property type="match status" value="1"/>
</dbReference>
<dbReference type="InterPro" id="IPR036554">
    <property type="entry name" value="GHMP_kinase_C_sf"/>
</dbReference>
<dbReference type="Gene3D" id="3.30.230.10">
    <property type="match status" value="1"/>
</dbReference>
<evidence type="ECO:0000256" key="1">
    <source>
        <dbReference type="ARBA" id="ARBA00006566"/>
    </source>
</evidence>
<dbReference type="PROSITE" id="PS00627">
    <property type="entry name" value="GHMP_KINASES_ATP"/>
    <property type="match status" value="1"/>
</dbReference>
<keyword evidence="2 14" id="KW-0808">Transferase</keyword>
<feature type="domain" description="GHMP kinase N-terminal" evidence="11">
    <location>
        <begin position="147"/>
        <end position="232"/>
    </location>
</feature>
<evidence type="ECO:0000256" key="8">
    <source>
        <dbReference type="ARBA" id="ARBA00023144"/>
    </source>
</evidence>
<dbReference type="PROSITE" id="PS00106">
    <property type="entry name" value="GALACTOKINASE"/>
    <property type="match status" value="1"/>
</dbReference>
<keyword evidence="3" id="KW-0479">Metal-binding</keyword>
<dbReference type="InterPro" id="IPR019741">
    <property type="entry name" value="Galactokinase_CS"/>
</dbReference>
<gene>
    <name evidence="14" type="primary">galK</name>
    <name evidence="14" type="ORF">GEV26_03210</name>
</gene>
<evidence type="ECO:0000256" key="6">
    <source>
        <dbReference type="ARBA" id="ARBA00022840"/>
    </source>
</evidence>
<evidence type="ECO:0000259" key="11">
    <source>
        <dbReference type="Pfam" id="PF00288"/>
    </source>
</evidence>
<dbReference type="GO" id="GO:0005524">
    <property type="term" value="F:ATP binding"/>
    <property type="evidence" value="ECO:0007669"/>
    <property type="project" value="UniProtKB-UniRule"/>
</dbReference>
<evidence type="ECO:0000256" key="3">
    <source>
        <dbReference type="ARBA" id="ARBA00022723"/>
    </source>
</evidence>
<dbReference type="GO" id="GO:0004335">
    <property type="term" value="F:galactokinase activity"/>
    <property type="evidence" value="ECO:0007669"/>
    <property type="project" value="UniProtKB-UniRule"/>
</dbReference>
<evidence type="ECO:0000256" key="5">
    <source>
        <dbReference type="ARBA" id="ARBA00022777"/>
    </source>
</evidence>
<dbReference type="InterPro" id="IPR019539">
    <property type="entry name" value="GalKase_N"/>
</dbReference>
<keyword evidence="15" id="KW-1185">Reference proteome</keyword>
<protein>
    <recommendedName>
        <fullName evidence="10">Galactokinase</fullName>
        <ecNumber evidence="10">2.7.1.6</ecNumber>
    </recommendedName>
</protein>
<evidence type="ECO:0000256" key="10">
    <source>
        <dbReference type="NCBIfam" id="TIGR00131"/>
    </source>
</evidence>
<dbReference type="InterPro" id="IPR013750">
    <property type="entry name" value="GHMP_kinase_C_dom"/>
</dbReference>
<dbReference type="InterPro" id="IPR020568">
    <property type="entry name" value="Ribosomal_Su5_D2-typ_SF"/>
</dbReference>
<dbReference type="Pfam" id="PF00288">
    <property type="entry name" value="GHMP_kinases_N"/>
    <property type="match status" value="1"/>
</dbReference>
<dbReference type="EC" id="2.7.1.6" evidence="10"/>
<dbReference type="Pfam" id="PF08544">
    <property type="entry name" value="GHMP_kinases_C"/>
    <property type="match status" value="1"/>
</dbReference>
<dbReference type="PANTHER" id="PTHR10457:SF7">
    <property type="entry name" value="GALACTOKINASE-RELATED"/>
    <property type="match status" value="1"/>
</dbReference>
<dbReference type="InterPro" id="IPR000705">
    <property type="entry name" value="Galactokinase"/>
</dbReference>
<evidence type="ECO:0000256" key="7">
    <source>
        <dbReference type="ARBA" id="ARBA00022842"/>
    </source>
</evidence>
<dbReference type="Pfam" id="PF10509">
    <property type="entry name" value="GalKase_gal_bdg"/>
    <property type="match status" value="1"/>
</dbReference>
<keyword evidence="7" id="KW-0460">Magnesium</keyword>
<dbReference type="Proteomes" id="UP000392064">
    <property type="component" value="Chromosome"/>
</dbReference>
<proteinExistence type="inferred from homology"/>
<evidence type="ECO:0000313" key="15">
    <source>
        <dbReference type="Proteomes" id="UP000392064"/>
    </source>
</evidence>
<keyword evidence="5 14" id="KW-0418">Kinase</keyword>
<evidence type="ECO:0000259" key="12">
    <source>
        <dbReference type="Pfam" id="PF08544"/>
    </source>
</evidence>
<dbReference type="AlphaFoldDB" id="A0A5Q2MJG8"/>
<keyword evidence="6" id="KW-0067">ATP-binding</keyword>
<dbReference type="NCBIfam" id="TIGR00131">
    <property type="entry name" value="gal_kin"/>
    <property type="match status" value="1"/>
</dbReference>